<protein>
    <submittedName>
        <fullName evidence="5">OmpA/MotB domain protein</fullName>
    </submittedName>
</protein>
<keyword evidence="3" id="KW-0812">Transmembrane</keyword>
<dbReference type="InterPro" id="IPR006665">
    <property type="entry name" value="OmpA-like"/>
</dbReference>
<dbReference type="InterPro" id="IPR036737">
    <property type="entry name" value="OmpA-like_sf"/>
</dbReference>
<dbReference type="OrthoDB" id="9805566at2"/>
<dbReference type="Gene3D" id="3.30.1330.60">
    <property type="entry name" value="OmpA-like domain"/>
    <property type="match status" value="1"/>
</dbReference>
<feature type="coiled-coil region" evidence="2">
    <location>
        <begin position="130"/>
        <end position="164"/>
    </location>
</feature>
<dbReference type="SUPFAM" id="SSF103088">
    <property type="entry name" value="OmpA-like"/>
    <property type="match status" value="1"/>
</dbReference>
<accession>D1B2C0</accession>
<keyword evidence="3" id="KW-1133">Transmembrane helix</keyword>
<sequence length="385" mass="43560">MRQLHSKSSDQTFWVSYADLMAGLLFVFILLIGAIIIKYVYAQSDLSAIKTDLDAQKKALVMSEEELAQKKRDVARISDKLIASEQKTLELTTLQARLQEELSKLKSDVILSEESLLAARALLAEKGKALEENDAKLELSAKEIESLKRLLLEVENERDESKGALMVTQNELSNTSNTLKLKQGELALLSQKLLDTSTAHQRLVEDLNITKVRIKNLTGIRIKVVQELKSKLGQKINIDPNSGAIRLPSGILFDVGSYELKPEAKKQLKETLQPYLEVLLNDADIRDNIDHIMIEGHTDSDGSYMNNLDLSQKRAYAVMAFIYSWDESKNALLQRYISAIGRSYSDRIFKNGLEDKNASRRIEIKFSLSNKKAIQEIETFLERKE</sequence>
<dbReference type="Proteomes" id="UP000002222">
    <property type="component" value="Chromosome"/>
</dbReference>
<reference evidence="6" key="1">
    <citation type="submission" date="2009-11" db="EMBL/GenBank/DDBJ databases">
        <title>The complete genome of Sulfurospirillum deleyianum DSM 6946.</title>
        <authorList>
            <consortium name="US DOE Joint Genome Institute (JGI-PGF)"/>
            <person name="Lucas S."/>
            <person name="Copeland A."/>
            <person name="Lapidus A."/>
            <person name="Glavina del Rio T."/>
            <person name="Dalin E."/>
            <person name="Tice H."/>
            <person name="Bruce D."/>
            <person name="Goodwin L."/>
            <person name="Pitluck S."/>
            <person name="Kyrpides N."/>
            <person name="Mavromatis K."/>
            <person name="Ivanova N."/>
            <person name="Ovchinnikova G."/>
            <person name="Munk A.C."/>
            <person name="Lu M."/>
            <person name="Brettin T."/>
            <person name="Detter J.C."/>
            <person name="Han C."/>
            <person name="Tapia R."/>
            <person name="Larimer F."/>
            <person name="Land M."/>
            <person name="Hauser L."/>
            <person name="Markowitz V."/>
            <person name="Cheng J.F."/>
            <person name="Hugenholtz P."/>
            <person name="Woyke T."/>
            <person name="Wu D."/>
            <person name="Aumann P."/>
            <person name="Schneider S."/>
            <person name="Lang E."/>
            <person name="Spring S."/>
            <person name="Klenk H.P."/>
            <person name="Eisen J.A."/>
        </authorList>
    </citation>
    <scope>NUCLEOTIDE SEQUENCE [LARGE SCALE GENOMIC DNA]</scope>
    <source>
        <strain evidence="6">ATCC 51133 / DSM 6946 / 5175</strain>
    </source>
</reference>
<dbReference type="STRING" id="525898.Sdel_1217"/>
<feature type="coiled-coil region" evidence="2">
    <location>
        <begin position="53"/>
        <end position="80"/>
    </location>
</feature>
<dbReference type="KEGG" id="sdl:Sdel_1217"/>
<organism evidence="5 6">
    <name type="scientific">Sulfurospirillum deleyianum (strain ATCC 51133 / DSM 6946 / 5175)</name>
    <dbReference type="NCBI Taxonomy" id="525898"/>
    <lineage>
        <taxon>Bacteria</taxon>
        <taxon>Pseudomonadati</taxon>
        <taxon>Campylobacterota</taxon>
        <taxon>Epsilonproteobacteria</taxon>
        <taxon>Campylobacterales</taxon>
        <taxon>Sulfurospirillaceae</taxon>
        <taxon>Sulfurospirillum</taxon>
    </lineage>
</organism>
<dbReference type="PROSITE" id="PS51123">
    <property type="entry name" value="OMPA_2"/>
    <property type="match status" value="1"/>
</dbReference>
<keyword evidence="2" id="KW-0175">Coiled coil</keyword>
<dbReference type="InterPro" id="IPR050330">
    <property type="entry name" value="Bact_OuterMem_StrucFunc"/>
</dbReference>
<keyword evidence="6" id="KW-1185">Reference proteome</keyword>
<evidence type="ECO:0000313" key="6">
    <source>
        <dbReference type="Proteomes" id="UP000002222"/>
    </source>
</evidence>
<evidence type="ECO:0000256" key="3">
    <source>
        <dbReference type="SAM" id="Phobius"/>
    </source>
</evidence>
<dbReference type="Pfam" id="PF00691">
    <property type="entry name" value="OmpA"/>
    <property type="match status" value="1"/>
</dbReference>
<evidence type="ECO:0000259" key="4">
    <source>
        <dbReference type="PROSITE" id="PS51123"/>
    </source>
</evidence>
<dbReference type="PANTHER" id="PTHR30329:SF21">
    <property type="entry name" value="LIPOPROTEIN YIAD-RELATED"/>
    <property type="match status" value="1"/>
</dbReference>
<proteinExistence type="predicted"/>
<evidence type="ECO:0000313" key="5">
    <source>
        <dbReference type="EMBL" id="ACZ12240.1"/>
    </source>
</evidence>
<dbReference type="GO" id="GO:0016020">
    <property type="term" value="C:membrane"/>
    <property type="evidence" value="ECO:0007669"/>
    <property type="project" value="UniProtKB-UniRule"/>
</dbReference>
<keyword evidence="1 3" id="KW-0472">Membrane</keyword>
<dbReference type="EMBL" id="CP001816">
    <property type="protein sequence ID" value="ACZ12240.1"/>
    <property type="molecule type" value="Genomic_DNA"/>
</dbReference>
<dbReference type="PANTHER" id="PTHR30329">
    <property type="entry name" value="STATOR ELEMENT OF FLAGELLAR MOTOR COMPLEX"/>
    <property type="match status" value="1"/>
</dbReference>
<gene>
    <name evidence="5" type="ordered locus">Sdel_1217</name>
</gene>
<dbReference type="HOGENOM" id="CLU_016890_2_0_7"/>
<feature type="domain" description="OmpA-like" evidence="4">
    <location>
        <begin position="240"/>
        <end position="370"/>
    </location>
</feature>
<dbReference type="eggNOG" id="COG2885">
    <property type="taxonomic scope" value="Bacteria"/>
</dbReference>
<dbReference type="CDD" id="cd07185">
    <property type="entry name" value="OmpA_C-like"/>
    <property type="match status" value="1"/>
</dbReference>
<feature type="transmembrane region" description="Helical" evidence="3">
    <location>
        <begin position="20"/>
        <end position="41"/>
    </location>
</feature>
<evidence type="ECO:0000256" key="1">
    <source>
        <dbReference type="PROSITE-ProRule" id="PRU00473"/>
    </source>
</evidence>
<dbReference type="RefSeq" id="WP_012856997.1">
    <property type="nucleotide sequence ID" value="NC_013512.1"/>
</dbReference>
<name>D1B2C0_SULD5</name>
<reference evidence="5 6" key="2">
    <citation type="journal article" date="2010" name="Stand. Genomic Sci.">
        <title>Complete genome sequence of Sulfurospirillum deleyianum type strain (5175).</title>
        <authorList>
            <person name="Sikorski J."/>
            <person name="Lapidus A."/>
            <person name="Copeland A."/>
            <person name="Glavina Del Rio T."/>
            <person name="Nolan M."/>
            <person name="Lucas S."/>
            <person name="Chen F."/>
            <person name="Tice H."/>
            <person name="Cheng J.F."/>
            <person name="Saunders E."/>
            <person name="Bruce D."/>
            <person name="Goodwin L."/>
            <person name="Pitluck S."/>
            <person name="Ovchinnikova G."/>
            <person name="Pati A."/>
            <person name="Ivanova N."/>
            <person name="Mavromatis K."/>
            <person name="Chen A."/>
            <person name="Palaniappan K."/>
            <person name="Chain P."/>
            <person name="Land M."/>
            <person name="Hauser L."/>
            <person name="Chang Y.J."/>
            <person name="Jeffries C.D."/>
            <person name="Brettin T."/>
            <person name="Detter J.C."/>
            <person name="Han C."/>
            <person name="Rohde M."/>
            <person name="Lang E."/>
            <person name="Spring S."/>
            <person name="Goker M."/>
            <person name="Bristow J."/>
            <person name="Eisen J.A."/>
            <person name="Markowitz V."/>
            <person name="Hugenholtz P."/>
            <person name="Kyrpides N.C."/>
            <person name="Klenk H.P."/>
        </authorList>
    </citation>
    <scope>NUCLEOTIDE SEQUENCE [LARGE SCALE GENOMIC DNA]</scope>
    <source>
        <strain evidence="6">ATCC 51133 / DSM 6946 / 5175</strain>
    </source>
</reference>
<evidence type="ECO:0000256" key="2">
    <source>
        <dbReference type="SAM" id="Coils"/>
    </source>
</evidence>
<dbReference type="AlphaFoldDB" id="D1B2C0"/>